<sequence>MLSFQDAVAAGKVTTAQAHEIFDTLPAVQIDELRGLWKGAEFPTASPSDGLLAASGWFGKRFTGNDHVDPLVWYGSKSQKEDRISGDSSELFAADPPKAMSLIFQ</sequence>
<dbReference type="Gene3D" id="2.40.128.580">
    <property type="entry name" value="GXWXG domain"/>
    <property type="match status" value="1"/>
</dbReference>
<protein>
    <recommendedName>
        <fullName evidence="1">GXWXG domain-containing protein</fullName>
    </recommendedName>
</protein>
<evidence type="ECO:0000313" key="3">
    <source>
        <dbReference type="Proteomes" id="UP001396898"/>
    </source>
</evidence>
<dbReference type="Pfam" id="PF14231">
    <property type="entry name" value="GXWXG"/>
    <property type="match status" value="1"/>
</dbReference>
<feature type="domain" description="GXWXG" evidence="1">
    <location>
        <begin position="20"/>
        <end position="76"/>
    </location>
</feature>
<dbReference type="EMBL" id="JAQQWI010000007">
    <property type="protein sequence ID" value="KAK8029271.1"/>
    <property type="molecule type" value="Genomic_DNA"/>
</dbReference>
<comment type="caution">
    <text evidence="2">The sequence shown here is derived from an EMBL/GenBank/DDBJ whole genome shotgun (WGS) entry which is preliminary data.</text>
</comment>
<name>A0ABR1SBP4_9PEZI</name>
<proteinExistence type="predicted"/>
<accession>A0ABR1SBP4</accession>
<dbReference type="InterPro" id="IPR025951">
    <property type="entry name" value="GXWXG_dom"/>
</dbReference>
<organism evidence="2 3">
    <name type="scientific">Apiospora marii</name>
    <dbReference type="NCBI Taxonomy" id="335849"/>
    <lineage>
        <taxon>Eukaryota</taxon>
        <taxon>Fungi</taxon>
        <taxon>Dikarya</taxon>
        <taxon>Ascomycota</taxon>
        <taxon>Pezizomycotina</taxon>
        <taxon>Sordariomycetes</taxon>
        <taxon>Xylariomycetidae</taxon>
        <taxon>Amphisphaeriales</taxon>
        <taxon>Apiosporaceae</taxon>
        <taxon>Apiospora</taxon>
    </lineage>
</organism>
<evidence type="ECO:0000259" key="1">
    <source>
        <dbReference type="Pfam" id="PF14231"/>
    </source>
</evidence>
<reference evidence="2 3" key="1">
    <citation type="submission" date="2023-01" db="EMBL/GenBank/DDBJ databases">
        <title>Analysis of 21 Apiospora genomes using comparative genomics revels a genus with tremendous synthesis potential of carbohydrate active enzymes and secondary metabolites.</title>
        <authorList>
            <person name="Sorensen T."/>
        </authorList>
    </citation>
    <scope>NUCLEOTIDE SEQUENCE [LARGE SCALE GENOMIC DNA]</scope>
    <source>
        <strain evidence="2 3">CBS 20057</strain>
    </source>
</reference>
<evidence type="ECO:0000313" key="2">
    <source>
        <dbReference type="EMBL" id="KAK8029271.1"/>
    </source>
</evidence>
<gene>
    <name evidence="2" type="ORF">PG991_006327</name>
</gene>
<keyword evidence="3" id="KW-1185">Reference proteome</keyword>
<dbReference type="Proteomes" id="UP001396898">
    <property type="component" value="Unassembled WGS sequence"/>
</dbReference>